<accession>A0ABT5VPC1</accession>
<dbReference type="Gene3D" id="3.40.50.720">
    <property type="entry name" value="NAD(P)-binding Rossmann-like Domain"/>
    <property type="match status" value="1"/>
</dbReference>
<dbReference type="InterPro" id="IPR013549">
    <property type="entry name" value="DUF1731"/>
</dbReference>
<dbReference type="EMBL" id="JAKJSC010000001">
    <property type="protein sequence ID" value="MDE5417121.1"/>
    <property type="molecule type" value="Genomic_DNA"/>
</dbReference>
<sequence length="292" mass="32435">MKIGITGSSGLVGSQLSERLKKEFHADILKIPRSYLYGEVQSLSEYIGDCDVIINLAGASIVCRWTSKNMKRIYDSRVLTTRNLTSAIALMDKKPKLVISTSAVGIYDSIHTHDEWSTHYSNDFLGNLCLDWEKPVIEKLAKDVRTIIFRLGIILSGHGGVLARSLPIFRIGLGGKLGDGKQAFPFIHIDDLINAYVYAISNTKILGVYNLVAPQLTSNFDYTKELGNTVNRPTIFGVPSAVLRFLFKNGANVFLSGQKVLPQRLLNTGFRFKYPKLIQAISSIVNYSSRKS</sequence>
<dbReference type="InterPro" id="IPR010099">
    <property type="entry name" value="SDR39U1"/>
</dbReference>
<gene>
    <name evidence="4" type="ORF">L3049_03795</name>
</gene>
<dbReference type="PANTHER" id="PTHR11092:SF0">
    <property type="entry name" value="EPIMERASE FAMILY PROTEIN SDR39U1"/>
    <property type="match status" value="1"/>
</dbReference>
<evidence type="ECO:0000256" key="1">
    <source>
        <dbReference type="ARBA" id="ARBA00009353"/>
    </source>
</evidence>
<organism evidence="4 5">
    <name type="scientific">Paralabilibaculum antarcticum</name>
    <dbReference type="NCBI Taxonomy" id="2912572"/>
    <lineage>
        <taxon>Bacteria</taxon>
        <taxon>Pseudomonadati</taxon>
        <taxon>Bacteroidota</taxon>
        <taxon>Bacteroidia</taxon>
        <taxon>Marinilabiliales</taxon>
        <taxon>Marinifilaceae</taxon>
        <taxon>Paralabilibaculum</taxon>
    </lineage>
</organism>
<dbReference type="Pfam" id="PF08338">
    <property type="entry name" value="DUF1731"/>
    <property type="match status" value="1"/>
</dbReference>
<proteinExistence type="inferred from homology"/>
<protein>
    <submittedName>
        <fullName evidence="4">TIGR01777 family oxidoreductase</fullName>
    </submittedName>
</protein>
<keyword evidence="5" id="KW-1185">Reference proteome</keyword>
<reference evidence="4 5" key="1">
    <citation type="submission" date="2022-01" db="EMBL/GenBank/DDBJ databases">
        <title>Labilibaculum sp. nov, a marine bacterium isolated from Antarctica.</title>
        <authorList>
            <person name="Dai W."/>
        </authorList>
    </citation>
    <scope>NUCLEOTIDE SEQUENCE [LARGE SCALE GENOMIC DNA]</scope>
    <source>
        <strain evidence="4 5">DW002</strain>
    </source>
</reference>
<name>A0ABT5VPC1_9BACT</name>
<feature type="domain" description="DUF1731" evidence="3">
    <location>
        <begin position="238"/>
        <end position="283"/>
    </location>
</feature>
<evidence type="ECO:0000259" key="3">
    <source>
        <dbReference type="Pfam" id="PF08338"/>
    </source>
</evidence>
<evidence type="ECO:0000313" key="4">
    <source>
        <dbReference type="EMBL" id="MDE5417121.1"/>
    </source>
</evidence>
<dbReference type="SUPFAM" id="SSF51735">
    <property type="entry name" value="NAD(P)-binding Rossmann-fold domains"/>
    <property type="match status" value="1"/>
</dbReference>
<comment type="caution">
    <text evidence="4">The sequence shown here is derived from an EMBL/GenBank/DDBJ whole genome shotgun (WGS) entry which is preliminary data.</text>
</comment>
<evidence type="ECO:0000313" key="5">
    <source>
        <dbReference type="Proteomes" id="UP001528920"/>
    </source>
</evidence>
<dbReference type="Pfam" id="PF01370">
    <property type="entry name" value="Epimerase"/>
    <property type="match status" value="1"/>
</dbReference>
<dbReference type="InterPro" id="IPR001509">
    <property type="entry name" value="Epimerase_deHydtase"/>
</dbReference>
<comment type="similarity">
    <text evidence="1">Belongs to the NAD(P)-dependent epimerase/dehydratase family. SDR39U1 subfamily.</text>
</comment>
<dbReference type="InterPro" id="IPR036291">
    <property type="entry name" value="NAD(P)-bd_dom_sf"/>
</dbReference>
<dbReference type="NCBIfam" id="TIGR01777">
    <property type="entry name" value="yfcH"/>
    <property type="match status" value="1"/>
</dbReference>
<dbReference type="RefSeq" id="WP_275108459.1">
    <property type="nucleotide sequence ID" value="NZ_JAKJSC010000001.1"/>
</dbReference>
<dbReference type="PANTHER" id="PTHR11092">
    <property type="entry name" value="SUGAR NUCLEOTIDE EPIMERASE RELATED"/>
    <property type="match status" value="1"/>
</dbReference>
<dbReference type="Proteomes" id="UP001528920">
    <property type="component" value="Unassembled WGS sequence"/>
</dbReference>
<feature type="domain" description="NAD-dependent epimerase/dehydratase" evidence="2">
    <location>
        <begin position="5"/>
        <end position="210"/>
    </location>
</feature>
<evidence type="ECO:0000259" key="2">
    <source>
        <dbReference type="Pfam" id="PF01370"/>
    </source>
</evidence>